<dbReference type="SUPFAM" id="SSF63829">
    <property type="entry name" value="Calcium-dependent phosphotriesterase"/>
    <property type="match status" value="2"/>
</dbReference>
<protein>
    <recommendedName>
        <fullName evidence="2">diguanylate cyclase</fullName>
        <ecNumber evidence="2">2.7.7.65</ecNumber>
    </recommendedName>
</protein>
<dbReference type="InterPro" id="IPR013783">
    <property type="entry name" value="Ig-like_fold"/>
</dbReference>
<dbReference type="GO" id="GO:0005886">
    <property type="term" value="C:plasma membrane"/>
    <property type="evidence" value="ECO:0007669"/>
    <property type="project" value="TreeGrafter"/>
</dbReference>
<dbReference type="GO" id="GO:0052621">
    <property type="term" value="F:diguanylate cyclase activity"/>
    <property type="evidence" value="ECO:0007669"/>
    <property type="project" value="UniProtKB-EC"/>
</dbReference>
<keyword evidence="5" id="KW-0812">Transmembrane</keyword>
<feature type="coiled-coil region" evidence="4">
    <location>
        <begin position="782"/>
        <end position="809"/>
    </location>
</feature>
<reference evidence="7 8" key="1">
    <citation type="submission" date="2019-03" db="EMBL/GenBank/DDBJ databases">
        <title>Genomic Encyclopedia of Type Strains, Phase IV (KMG-IV): sequencing the most valuable type-strain genomes for metagenomic binning, comparative biology and taxonomic classification.</title>
        <authorList>
            <person name="Goeker M."/>
        </authorList>
    </citation>
    <scope>NUCLEOTIDE SEQUENCE [LARGE SCALE GENOMIC DNA]</scope>
    <source>
        <strain evidence="7 8">DSM 21944</strain>
    </source>
</reference>
<dbReference type="Gene3D" id="2.130.10.10">
    <property type="entry name" value="YVTN repeat-like/Quinoprotein amine dehydrogenase"/>
    <property type="match status" value="3"/>
</dbReference>
<keyword evidence="4" id="KW-0175">Coiled coil</keyword>
<dbReference type="RefSeq" id="WP_123521342.1">
    <property type="nucleotide sequence ID" value="NZ_MJEV01000051.1"/>
</dbReference>
<dbReference type="NCBIfam" id="TIGR00254">
    <property type="entry name" value="GGDEF"/>
    <property type="match status" value="1"/>
</dbReference>
<feature type="domain" description="GGDEF" evidence="6">
    <location>
        <begin position="841"/>
        <end position="980"/>
    </location>
</feature>
<dbReference type="FunFam" id="3.30.70.270:FF:000001">
    <property type="entry name" value="Diguanylate cyclase domain protein"/>
    <property type="match status" value="1"/>
</dbReference>
<comment type="catalytic activity">
    <reaction evidence="3">
        <text>2 GTP = 3',3'-c-di-GMP + 2 diphosphate</text>
        <dbReference type="Rhea" id="RHEA:24898"/>
        <dbReference type="ChEBI" id="CHEBI:33019"/>
        <dbReference type="ChEBI" id="CHEBI:37565"/>
        <dbReference type="ChEBI" id="CHEBI:58805"/>
        <dbReference type="EC" id="2.7.7.65"/>
    </reaction>
</comment>
<proteinExistence type="predicted"/>
<organism evidence="7 8">
    <name type="scientific">Pseudofulvimonas gallinarii</name>
    <dbReference type="NCBI Taxonomy" id="634155"/>
    <lineage>
        <taxon>Bacteria</taxon>
        <taxon>Pseudomonadati</taxon>
        <taxon>Pseudomonadota</taxon>
        <taxon>Gammaproteobacteria</taxon>
        <taxon>Lysobacterales</taxon>
        <taxon>Rhodanobacteraceae</taxon>
        <taxon>Pseudofulvimonas</taxon>
    </lineage>
</organism>
<evidence type="ECO:0000313" key="8">
    <source>
        <dbReference type="Proteomes" id="UP000294599"/>
    </source>
</evidence>
<dbReference type="SUPFAM" id="SSF55073">
    <property type="entry name" value="Nucleotide cyclase"/>
    <property type="match status" value="1"/>
</dbReference>
<name>A0A4R3LT19_9GAMM</name>
<evidence type="ECO:0000256" key="2">
    <source>
        <dbReference type="ARBA" id="ARBA00012528"/>
    </source>
</evidence>
<dbReference type="InterPro" id="IPR043128">
    <property type="entry name" value="Rev_trsase/Diguanyl_cyclase"/>
</dbReference>
<dbReference type="PROSITE" id="PS50887">
    <property type="entry name" value="GGDEF"/>
    <property type="match status" value="1"/>
</dbReference>
<dbReference type="PANTHER" id="PTHR45138:SF9">
    <property type="entry name" value="DIGUANYLATE CYCLASE DGCM-RELATED"/>
    <property type="match status" value="1"/>
</dbReference>
<dbReference type="Pfam" id="PF07494">
    <property type="entry name" value="Reg_prop"/>
    <property type="match status" value="2"/>
</dbReference>
<dbReference type="EC" id="2.7.7.65" evidence="2"/>
<comment type="cofactor">
    <cofactor evidence="1">
        <name>Mg(2+)</name>
        <dbReference type="ChEBI" id="CHEBI:18420"/>
    </cofactor>
</comment>
<dbReference type="Gene3D" id="2.60.40.10">
    <property type="entry name" value="Immunoglobulins"/>
    <property type="match status" value="1"/>
</dbReference>
<dbReference type="CDD" id="cd01949">
    <property type="entry name" value="GGDEF"/>
    <property type="match status" value="1"/>
</dbReference>
<dbReference type="Pfam" id="PF07495">
    <property type="entry name" value="Y_Y_Y"/>
    <property type="match status" value="1"/>
</dbReference>
<dbReference type="PANTHER" id="PTHR45138">
    <property type="entry name" value="REGULATORY COMPONENTS OF SENSORY TRANSDUCTION SYSTEM"/>
    <property type="match status" value="1"/>
</dbReference>
<evidence type="ECO:0000259" key="6">
    <source>
        <dbReference type="PROSITE" id="PS50887"/>
    </source>
</evidence>
<keyword evidence="5" id="KW-1133">Transmembrane helix</keyword>
<dbReference type="GO" id="GO:1902201">
    <property type="term" value="P:negative regulation of bacterial-type flagellum-dependent cell motility"/>
    <property type="evidence" value="ECO:0007669"/>
    <property type="project" value="TreeGrafter"/>
</dbReference>
<dbReference type="InterPro" id="IPR011123">
    <property type="entry name" value="Y_Y_Y"/>
</dbReference>
<keyword evidence="5" id="KW-0472">Membrane</keyword>
<dbReference type="AlphaFoldDB" id="A0A4R3LT19"/>
<dbReference type="SMART" id="SM00267">
    <property type="entry name" value="GGDEF"/>
    <property type="match status" value="1"/>
</dbReference>
<dbReference type="EMBL" id="SMAF01000001">
    <property type="protein sequence ID" value="TCT01427.1"/>
    <property type="molecule type" value="Genomic_DNA"/>
</dbReference>
<evidence type="ECO:0000256" key="4">
    <source>
        <dbReference type="SAM" id="Coils"/>
    </source>
</evidence>
<feature type="transmembrane region" description="Helical" evidence="5">
    <location>
        <begin position="739"/>
        <end position="760"/>
    </location>
</feature>
<dbReference type="GO" id="GO:0043709">
    <property type="term" value="P:cell adhesion involved in single-species biofilm formation"/>
    <property type="evidence" value="ECO:0007669"/>
    <property type="project" value="TreeGrafter"/>
</dbReference>
<evidence type="ECO:0000256" key="5">
    <source>
        <dbReference type="SAM" id="Phobius"/>
    </source>
</evidence>
<dbReference type="InterPro" id="IPR050469">
    <property type="entry name" value="Diguanylate_Cyclase"/>
</dbReference>
<accession>A0A4R3LT19</accession>
<evidence type="ECO:0000256" key="3">
    <source>
        <dbReference type="ARBA" id="ARBA00034247"/>
    </source>
</evidence>
<dbReference type="InterPro" id="IPR029787">
    <property type="entry name" value="Nucleotide_cyclase"/>
</dbReference>
<dbReference type="Pfam" id="PF00990">
    <property type="entry name" value="GGDEF"/>
    <property type="match status" value="1"/>
</dbReference>
<dbReference type="InterPro" id="IPR000160">
    <property type="entry name" value="GGDEF_dom"/>
</dbReference>
<gene>
    <name evidence="7" type="ORF">EDC25_101297</name>
</gene>
<sequence>MGLALALFMPAAGAEDDLHVSLETYGIDQGLSQSGINALVEDDLGHLWIGTQDGLNRFDGHEFLVLRRSPGGLASSSIEALSFDYHRRLWIGSNDAGLDVLHLPSGALRHFGVSDQLSHSRVGAIVLDAAGGAWLGTDAGIDHIDDALERIRPLGRTGAVVALEQRPGDTGRAYALDRDCRLWRAGVTDLTPIPLPVHMGGCIALVVEADGLWMASRDDGLLRVDFEGRLLQHVEPRRLRTGGIALSGLGRLADGRLLVGYADGAVLQLDTQSRFEARTLRFDRPPDSAVSGFFESSGGLLWIGTYTSGLQRVRPLSGAVRTEWTEGHGRPPWRDRSVRAIRRQGDGLFVGTDSGLMYRHRPGAPWQRIETFDGMSVRAIEPAGARQFWIGTQQGLWRWQIGGPLQGVDGLPDRRVDDLLTVGDTLWVATRGGLARVRNGVVDDEGAHRQLEGRFITTMLPDDAGGLWIATNESGLWRLQAGGEPRRYQPSEGGELHHSLWALHIAGRSLYAGSFSAGLFRIDLDTDEVASISERDGLSSDVVYRIVPDRDGRLWLSTNNGLSVLDPSTGIIQTLGRRDGLNNIEFNSSASWADDAGVLYFGGTQGLDVLQPSRLRHTSPPARPVIAGVRRLSGATLARGGVTEFDHQVVYANELELARDSDLLSVAMTALDLSAPGAARLRYRLGGSEDDWFYPRSARTELSISRLPPGTYRLDVQAAGRDGQYGETRTLRIRVPPPFWRHPFAYVVYALLAGALAVWLRSRIGRTVRKERERVALLNRTVAERTRQLEQANRLLRQSNEQLDVATRRDPLTHVSNRRDLGDWLERHEQSILDSPEAVRERLVFFMIDVDHFKRINDDYGHRVGDHVLVAFADRLRRLSRDQDLLVRWGGEEFLLVVRGIGVEAAATVAERVRKAIADRPVSLEDGLNLSISCSIGFAPWPFHLEWPDLGDCEQSMHLADRCLYAAKSGGRNAWVGVVPGIGPDRDGVQALLAGARPDDLPPACVRILHSSPRRPRFET</sequence>
<dbReference type="InterPro" id="IPR015943">
    <property type="entry name" value="WD40/YVTN_repeat-like_dom_sf"/>
</dbReference>
<dbReference type="Proteomes" id="UP000294599">
    <property type="component" value="Unassembled WGS sequence"/>
</dbReference>
<dbReference type="InterPro" id="IPR011110">
    <property type="entry name" value="Reg_prop"/>
</dbReference>
<dbReference type="Gene3D" id="3.30.70.270">
    <property type="match status" value="1"/>
</dbReference>
<evidence type="ECO:0000256" key="1">
    <source>
        <dbReference type="ARBA" id="ARBA00001946"/>
    </source>
</evidence>
<evidence type="ECO:0000313" key="7">
    <source>
        <dbReference type="EMBL" id="TCT01427.1"/>
    </source>
</evidence>
<dbReference type="SUPFAM" id="SSF101898">
    <property type="entry name" value="NHL repeat"/>
    <property type="match status" value="1"/>
</dbReference>
<comment type="caution">
    <text evidence="7">The sequence shown here is derived from an EMBL/GenBank/DDBJ whole genome shotgun (WGS) entry which is preliminary data.</text>
</comment>
<keyword evidence="8" id="KW-1185">Reference proteome</keyword>